<dbReference type="AlphaFoldDB" id="A0A1L7AAV8"/>
<reference evidence="2 3" key="1">
    <citation type="submission" date="2016-05" db="EMBL/GenBank/DDBJ databases">
        <title>Complete Genome and Methylome Analysis of Psychrotrophic Bacterial Isolates from Antarctic Lake Untersee.</title>
        <authorList>
            <person name="Fomenkov A."/>
            <person name="Akimov V.N."/>
            <person name="Vasilyeva L.V."/>
            <person name="Andersen D."/>
            <person name="Vincze T."/>
            <person name="Roberts R.J."/>
        </authorList>
    </citation>
    <scope>NUCLEOTIDE SEQUENCE [LARGE SCALE GENOMIC DNA]</scope>
    <source>
        <strain evidence="2 3">U14-5</strain>
    </source>
</reference>
<dbReference type="Proteomes" id="UP000185494">
    <property type="component" value="Chromosome 1"/>
</dbReference>
<evidence type="ECO:0000313" key="3">
    <source>
        <dbReference type="Proteomes" id="UP000185494"/>
    </source>
</evidence>
<sequence>MPRPPIAWQPLFLAEPEGFARLLAEPSLDRRLRSWRGYEDMLLGEGLRAGLHDDRAARTSLEELYAFGLANGLPLRSRREAVQALRAYAARHSVPGGTWEPFLRLDPDWQVALTVASAWLESEDARAVPDLLKALEEERLANRGGVFGALLRHGVTVPLRRLREVLEARELEDVAACCSRGMSTEVNGFLADWMETLAAAENGALRDILGRCLELRAGEADPRRVAEHFLPRSAEVIPIHRRRGRPAGSRNAQATPPMPGKGPQQ</sequence>
<dbReference type="KEGG" id="rgi:RGI145_00810"/>
<dbReference type="RefSeq" id="WP_075796842.1">
    <property type="nucleotide sequence ID" value="NZ_CP015583.1"/>
</dbReference>
<organism evidence="2 3">
    <name type="scientific">Roseomonas gilardii</name>
    <dbReference type="NCBI Taxonomy" id="257708"/>
    <lineage>
        <taxon>Bacteria</taxon>
        <taxon>Pseudomonadati</taxon>
        <taxon>Pseudomonadota</taxon>
        <taxon>Alphaproteobacteria</taxon>
        <taxon>Acetobacterales</taxon>
        <taxon>Roseomonadaceae</taxon>
        <taxon>Roseomonas</taxon>
    </lineage>
</organism>
<evidence type="ECO:0000256" key="1">
    <source>
        <dbReference type="SAM" id="MobiDB-lite"/>
    </source>
</evidence>
<feature type="region of interest" description="Disordered" evidence="1">
    <location>
        <begin position="237"/>
        <end position="265"/>
    </location>
</feature>
<accession>A0A1L7AAV8</accession>
<evidence type="ECO:0008006" key="4">
    <source>
        <dbReference type="Google" id="ProtNLM"/>
    </source>
</evidence>
<dbReference type="EMBL" id="CP015583">
    <property type="protein sequence ID" value="APT55873.1"/>
    <property type="molecule type" value="Genomic_DNA"/>
</dbReference>
<gene>
    <name evidence="2" type="ORF">RGI145_00810</name>
</gene>
<proteinExistence type="predicted"/>
<evidence type="ECO:0000313" key="2">
    <source>
        <dbReference type="EMBL" id="APT55873.1"/>
    </source>
</evidence>
<feature type="compositionally biased region" description="Pro residues" evidence="1">
    <location>
        <begin position="256"/>
        <end position="265"/>
    </location>
</feature>
<protein>
    <recommendedName>
        <fullName evidence="4">DNA alkylation repair enzyme</fullName>
    </recommendedName>
</protein>
<name>A0A1L7AAV8_9PROT</name>